<reference evidence="1 2" key="1">
    <citation type="submission" date="2018-06" db="EMBL/GenBank/DDBJ databases">
        <title>Comparative genomics reveals the genomic features of Rhizophagus irregularis, R. cerebriforme, R. diaphanum and Gigaspora rosea, and their symbiotic lifestyle signature.</title>
        <authorList>
            <person name="Morin E."/>
            <person name="San Clemente H."/>
            <person name="Chen E.C.H."/>
            <person name="De La Providencia I."/>
            <person name="Hainaut M."/>
            <person name="Kuo A."/>
            <person name="Kohler A."/>
            <person name="Murat C."/>
            <person name="Tang N."/>
            <person name="Roy S."/>
            <person name="Loubradou J."/>
            <person name="Henrissat B."/>
            <person name="Grigoriev I.V."/>
            <person name="Corradi N."/>
            <person name="Roux C."/>
            <person name="Martin F.M."/>
        </authorList>
    </citation>
    <scope>NUCLEOTIDE SEQUENCE [LARGE SCALE GENOMIC DNA]</scope>
    <source>
        <strain evidence="1 2">DAOM 227022</strain>
    </source>
</reference>
<sequence>MANRLPRECLEEIFHILEYEKSTLHSCLLVNRSWCISVIKFLWKRPFQLVKKPSADIIEIYTSSFSPIVKNYLLSEGINIPLNNSTRIFDYPSFIRGFRFDDLYESTSAWLQEGYEKGRQIRCAVEMFDDLRIVKLVVNELVKLFFSKTRVLESLSLNTQRLVGLIDRRFWSHHPGDIQYTPTSFEEFRSAYGFDDLLQIPNYPGANNCLVYLKKFEYGGDATDGKIMQVLSETSRNLNTLEISFSSWQRRHADPQMMLSLLTAQHGLRRVILRRGGSNCLPILIGGLRTQASSLSYLEFNGADFRVSISLAPVTACVNLQTLVFERCLGLNDDIVEPLAFATFRKLKKFVFRKSIGFRDLRTILAPPSVVPIMGNHITGNIVGTTLIGNPSISSSNRVSSSSEHPLARMIQNTCGSLRDIRLGRKVWNVRRPLGLIARGVGDFPPSSVLSTISLTCPYLVKIETHISREILPQFFILLNTCHHLQQLHISIGTELMDDEQFWKCISRTFPIKLKNLMVVIEGTFWLMVIHWLLGNCRAPLEILQFPRSNCIDDEYLCLITQYAVNLGTLKKLILARRTKVSDEGLRRALIVFESISRSGELITEYEN</sequence>
<evidence type="ECO:0000313" key="1">
    <source>
        <dbReference type="EMBL" id="RIA82509.1"/>
    </source>
</evidence>
<accession>A0A397SCE1</accession>
<dbReference type="Gene3D" id="3.80.10.10">
    <property type="entry name" value="Ribonuclease Inhibitor"/>
    <property type="match status" value="1"/>
</dbReference>
<proteinExistence type="predicted"/>
<gene>
    <name evidence="1" type="ORF">C1645_881022</name>
</gene>
<comment type="caution">
    <text evidence="1">The sequence shown here is derived from an EMBL/GenBank/DDBJ whole genome shotgun (WGS) entry which is preliminary data.</text>
</comment>
<evidence type="ECO:0000313" key="2">
    <source>
        <dbReference type="Proteomes" id="UP000265703"/>
    </source>
</evidence>
<dbReference type="SUPFAM" id="SSF52047">
    <property type="entry name" value="RNI-like"/>
    <property type="match status" value="1"/>
</dbReference>
<protein>
    <submittedName>
        <fullName evidence="1">Uncharacterized protein</fullName>
    </submittedName>
</protein>
<dbReference type="AlphaFoldDB" id="A0A397SCE1"/>
<dbReference type="InterPro" id="IPR032675">
    <property type="entry name" value="LRR_dom_sf"/>
</dbReference>
<keyword evidence="2" id="KW-1185">Reference proteome</keyword>
<name>A0A397SCE1_9GLOM</name>
<dbReference type="EMBL" id="QKYT01000659">
    <property type="protein sequence ID" value="RIA82509.1"/>
    <property type="molecule type" value="Genomic_DNA"/>
</dbReference>
<dbReference type="OrthoDB" id="2311161at2759"/>
<organism evidence="1 2">
    <name type="scientific">Glomus cerebriforme</name>
    <dbReference type="NCBI Taxonomy" id="658196"/>
    <lineage>
        <taxon>Eukaryota</taxon>
        <taxon>Fungi</taxon>
        <taxon>Fungi incertae sedis</taxon>
        <taxon>Mucoromycota</taxon>
        <taxon>Glomeromycotina</taxon>
        <taxon>Glomeromycetes</taxon>
        <taxon>Glomerales</taxon>
        <taxon>Glomeraceae</taxon>
        <taxon>Glomus</taxon>
    </lineage>
</organism>
<dbReference type="Proteomes" id="UP000265703">
    <property type="component" value="Unassembled WGS sequence"/>
</dbReference>